<dbReference type="Proteomes" id="UP000664132">
    <property type="component" value="Unassembled WGS sequence"/>
</dbReference>
<dbReference type="AlphaFoldDB" id="A0A8H7TGR5"/>
<reference evidence="1" key="1">
    <citation type="submission" date="2021-02" db="EMBL/GenBank/DDBJ databases">
        <title>Genome sequence Cadophora malorum strain M34.</title>
        <authorList>
            <person name="Stefanovic E."/>
            <person name="Vu D."/>
            <person name="Scully C."/>
            <person name="Dijksterhuis J."/>
            <person name="Roader J."/>
            <person name="Houbraken J."/>
        </authorList>
    </citation>
    <scope>NUCLEOTIDE SEQUENCE</scope>
    <source>
        <strain evidence="1">M34</strain>
    </source>
</reference>
<evidence type="ECO:0008006" key="3">
    <source>
        <dbReference type="Google" id="ProtNLM"/>
    </source>
</evidence>
<accession>A0A8H7TGR5</accession>
<organism evidence="1 2">
    <name type="scientific">Cadophora malorum</name>
    <dbReference type="NCBI Taxonomy" id="108018"/>
    <lineage>
        <taxon>Eukaryota</taxon>
        <taxon>Fungi</taxon>
        <taxon>Dikarya</taxon>
        <taxon>Ascomycota</taxon>
        <taxon>Pezizomycotina</taxon>
        <taxon>Leotiomycetes</taxon>
        <taxon>Helotiales</taxon>
        <taxon>Ploettnerulaceae</taxon>
        <taxon>Cadophora</taxon>
    </lineage>
</organism>
<gene>
    <name evidence="1" type="ORF">IFR04_007742</name>
</gene>
<evidence type="ECO:0000313" key="1">
    <source>
        <dbReference type="EMBL" id="KAG4419146.1"/>
    </source>
</evidence>
<keyword evidence="2" id="KW-1185">Reference proteome</keyword>
<dbReference type="OrthoDB" id="1022638at2759"/>
<name>A0A8H7TGR5_9HELO</name>
<proteinExistence type="predicted"/>
<sequence>MPPRKRKATALFECDCEDEDHDDQKECNEATRRETSKSITAKIVPFSKMATVLVGPEKQPFSVPQDLLTLHSTFFRRHFGRADQNIVLPTVDSVLFANFVAWLYLLELPWEPDDGIYVDDGDAANTVLDRAWALGSFLGAPSYQNTQMKDYQEHCRGSSCDWPDILSITAIYKVTSAGSKLRNFAADSMASQSPFKRHASESPEFTERNNLLLQCSELSLDVIHAGAKEWGGAFPWDDDNLDAYMKDETLLDQAWEEQILEKRGIEEIRKEAKKKCFRSMFELAHLERNKSKD</sequence>
<evidence type="ECO:0000313" key="2">
    <source>
        <dbReference type="Proteomes" id="UP000664132"/>
    </source>
</evidence>
<comment type="caution">
    <text evidence="1">The sequence shown here is derived from an EMBL/GenBank/DDBJ whole genome shotgun (WGS) entry which is preliminary data.</text>
</comment>
<dbReference type="EMBL" id="JAFJYH010000112">
    <property type="protein sequence ID" value="KAG4419146.1"/>
    <property type="molecule type" value="Genomic_DNA"/>
</dbReference>
<protein>
    <recommendedName>
        <fullName evidence="3">BTB domain-containing protein</fullName>
    </recommendedName>
</protein>